<accession>A0A9Q0JST7</accession>
<gene>
    <name evidence="3" type="ORF">NE237_027039</name>
</gene>
<evidence type="ECO:0000256" key="1">
    <source>
        <dbReference type="ARBA" id="ARBA00022598"/>
    </source>
</evidence>
<protein>
    <recommendedName>
        <fullName evidence="2">AMP-dependent synthetase/ligase domain-containing protein</fullName>
    </recommendedName>
</protein>
<sequence length="163" mass="18851">MYLDAVRLLLRQYELRAKEQVADMCYQNDDNKVGHHDLSYHRLGTMIPSSSRGLPQRPKPLYDSIPFQKLLLLCQQAHPRRRQFRRSPHIRSIEDHGRPFRLGTKKRWRGVLIFAPKSIPYPVSFLGIVAIGAIATTANPLYTTTELSKQIKDTRAKLIITIF</sequence>
<dbReference type="GO" id="GO:0016405">
    <property type="term" value="F:CoA-ligase activity"/>
    <property type="evidence" value="ECO:0007669"/>
    <property type="project" value="TreeGrafter"/>
</dbReference>
<evidence type="ECO:0000313" key="3">
    <source>
        <dbReference type="EMBL" id="KAJ4950207.1"/>
    </source>
</evidence>
<dbReference type="PANTHER" id="PTHR24096:SF425">
    <property type="entry name" value="4-COUMARATE--COA LIGASE-LIKE 7"/>
    <property type="match status" value="1"/>
</dbReference>
<organism evidence="3 4">
    <name type="scientific">Protea cynaroides</name>
    <dbReference type="NCBI Taxonomy" id="273540"/>
    <lineage>
        <taxon>Eukaryota</taxon>
        <taxon>Viridiplantae</taxon>
        <taxon>Streptophyta</taxon>
        <taxon>Embryophyta</taxon>
        <taxon>Tracheophyta</taxon>
        <taxon>Spermatophyta</taxon>
        <taxon>Magnoliopsida</taxon>
        <taxon>Proteales</taxon>
        <taxon>Proteaceae</taxon>
        <taxon>Protea</taxon>
    </lineage>
</organism>
<keyword evidence="1" id="KW-0436">Ligase</keyword>
<dbReference type="SUPFAM" id="SSF56801">
    <property type="entry name" value="Acetyl-CoA synthetase-like"/>
    <property type="match status" value="1"/>
</dbReference>
<dbReference type="InterPro" id="IPR000873">
    <property type="entry name" value="AMP-dep_synth/lig_dom"/>
</dbReference>
<name>A0A9Q0JST7_9MAGN</name>
<comment type="caution">
    <text evidence="3">The sequence shown here is derived from an EMBL/GenBank/DDBJ whole genome shotgun (WGS) entry which is preliminary data.</text>
</comment>
<proteinExistence type="predicted"/>
<evidence type="ECO:0000313" key="4">
    <source>
        <dbReference type="Proteomes" id="UP001141806"/>
    </source>
</evidence>
<dbReference type="PANTHER" id="PTHR24096">
    <property type="entry name" value="LONG-CHAIN-FATTY-ACID--COA LIGASE"/>
    <property type="match status" value="1"/>
</dbReference>
<feature type="domain" description="AMP-dependent synthetase/ligase" evidence="2">
    <location>
        <begin position="102"/>
        <end position="161"/>
    </location>
</feature>
<reference evidence="3" key="1">
    <citation type="journal article" date="2023" name="Plant J.">
        <title>The genome of the king protea, Protea cynaroides.</title>
        <authorList>
            <person name="Chang J."/>
            <person name="Duong T.A."/>
            <person name="Schoeman C."/>
            <person name="Ma X."/>
            <person name="Roodt D."/>
            <person name="Barker N."/>
            <person name="Li Z."/>
            <person name="Van de Peer Y."/>
            <person name="Mizrachi E."/>
        </authorList>
    </citation>
    <scope>NUCLEOTIDE SEQUENCE</scope>
    <source>
        <tissue evidence="3">Young leaves</tissue>
    </source>
</reference>
<dbReference type="Gene3D" id="3.40.50.980">
    <property type="match status" value="1"/>
</dbReference>
<dbReference type="Proteomes" id="UP001141806">
    <property type="component" value="Unassembled WGS sequence"/>
</dbReference>
<dbReference type="AlphaFoldDB" id="A0A9Q0JST7"/>
<keyword evidence="4" id="KW-1185">Reference proteome</keyword>
<dbReference type="EMBL" id="JAMYWD010000012">
    <property type="protein sequence ID" value="KAJ4950207.1"/>
    <property type="molecule type" value="Genomic_DNA"/>
</dbReference>
<dbReference type="Pfam" id="PF00501">
    <property type="entry name" value="AMP-binding"/>
    <property type="match status" value="1"/>
</dbReference>
<evidence type="ECO:0000259" key="2">
    <source>
        <dbReference type="Pfam" id="PF00501"/>
    </source>
</evidence>